<dbReference type="GO" id="GO:0022857">
    <property type="term" value="F:transmembrane transporter activity"/>
    <property type="evidence" value="ECO:0007669"/>
    <property type="project" value="InterPro"/>
</dbReference>
<protein>
    <submittedName>
        <fullName evidence="8">ABC transporter ATP-binding subunit</fullName>
    </submittedName>
</protein>
<dbReference type="SMART" id="SM00382">
    <property type="entry name" value="AAA"/>
    <property type="match status" value="1"/>
</dbReference>
<feature type="domain" description="ABC transporter" evidence="7">
    <location>
        <begin position="7"/>
        <end position="198"/>
    </location>
</feature>
<evidence type="ECO:0000313" key="8">
    <source>
        <dbReference type="EMBL" id="AGH24005.1"/>
    </source>
</evidence>
<dbReference type="Gene3D" id="3.40.50.300">
    <property type="entry name" value="P-loop containing nucleotide triphosphate hydrolases"/>
    <property type="match status" value="1"/>
</dbReference>
<dbReference type="InterPro" id="IPR003439">
    <property type="entry name" value="ABC_transporter-like_ATP-bd"/>
</dbReference>
<proteinExistence type="predicted"/>
<evidence type="ECO:0000256" key="2">
    <source>
        <dbReference type="ARBA" id="ARBA00022741"/>
    </source>
</evidence>
<dbReference type="AlphaFoldDB" id="M4QCT0"/>
<name>M4QCT0_ANDGO</name>
<dbReference type="PROSITE" id="PS00211">
    <property type="entry name" value="ABC_TRANSPORTER_1"/>
    <property type="match status" value="1"/>
</dbReference>
<accession>M4QCT0</accession>
<dbReference type="Pfam" id="PF00005">
    <property type="entry name" value="ABC_tran"/>
    <property type="match status" value="1"/>
</dbReference>
<sequence>MFPKNRLTVSHLSFLRQHRLLFQDLSFEISSGHLLFLKGPNGSGKSTLLKILAGFLSPTHGTIHSSFLISQNMHFLDEKDLIKPILTPFENLFSWSVFLDPHLSRQIHTLRCHEILHFFDLHPFASSFSLGQRKRLALARFFLKPLPLWILDEPLLGLDLDTIHLFEHCLQDHLSRNGIILFSSHSNIRLPNAVSLHLS</sequence>
<organism evidence="8">
    <name type="scientific">Andalucia godoyi</name>
    <name type="common">Flagellate</name>
    <dbReference type="NCBI Taxonomy" id="505711"/>
    <lineage>
        <taxon>Eukaryota</taxon>
        <taxon>Discoba</taxon>
        <taxon>Jakobida</taxon>
        <taxon>Andalucina</taxon>
        <taxon>Andaluciidae</taxon>
        <taxon>Andalucia</taxon>
    </lineage>
</organism>
<keyword evidence="8" id="KW-0496">Mitochondrion</keyword>
<geneLocation type="mitochondrion" evidence="8"/>
<dbReference type="PROSITE" id="PS50893">
    <property type="entry name" value="ABC_TRANSPORTER_2"/>
    <property type="match status" value="1"/>
</dbReference>
<dbReference type="PANTHER" id="PTHR43499">
    <property type="entry name" value="ABC TRANSPORTER I FAMILY MEMBER 1"/>
    <property type="match status" value="1"/>
</dbReference>
<dbReference type="PANTHER" id="PTHR43499:SF1">
    <property type="entry name" value="ABC TRANSPORTER I FAMILY MEMBER 1"/>
    <property type="match status" value="1"/>
</dbReference>
<dbReference type="InterPro" id="IPR027417">
    <property type="entry name" value="P-loop_NTPase"/>
</dbReference>
<reference evidence="8" key="1">
    <citation type="journal article" date="2013" name="Genome Biol. Evol.">
        <title>Strikingly bacteria-like and gene-rich mitochondrial genomes throughout jakobid protists.</title>
        <authorList>
            <person name="Burger G."/>
            <person name="Gray M.W."/>
            <person name="Forget L."/>
            <person name="Lang B.F."/>
        </authorList>
    </citation>
    <scope>NUCLEOTIDE SEQUENCE</scope>
    <source>
        <strain evidence="8">ATCC PRA-185</strain>
    </source>
</reference>
<evidence type="ECO:0000256" key="1">
    <source>
        <dbReference type="ARBA" id="ARBA00022448"/>
    </source>
</evidence>
<dbReference type="GO" id="GO:0017004">
    <property type="term" value="P:cytochrome complex assembly"/>
    <property type="evidence" value="ECO:0007669"/>
    <property type="project" value="UniProtKB-KW"/>
</dbReference>
<gene>
    <name evidence="8" type="primary">ccmA</name>
</gene>
<dbReference type="SUPFAM" id="SSF52540">
    <property type="entry name" value="P-loop containing nucleoside triphosphate hydrolases"/>
    <property type="match status" value="1"/>
</dbReference>
<dbReference type="EMBL" id="KC353352">
    <property type="protein sequence ID" value="AGH24005.1"/>
    <property type="molecule type" value="Genomic_DNA"/>
</dbReference>
<evidence type="ECO:0000256" key="6">
    <source>
        <dbReference type="ARBA" id="ARBA00023136"/>
    </source>
</evidence>
<keyword evidence="2" id="KW-0547">Nucleotide-binding</keyword>
<keyword evidence="6" id="KW-0472">Membrane</keyword>
<evidence type="ECO:0000256" key="4">
    <source>
        <dbReference type="ARBA" id="ARBA00022840"/>
    </source>
</evidence>
<dbReference type="NCBIfam" id="TIGR01189">
    <property type="entry name" value="ccmA"/>
    <property type="match status" value="1"/>
</dbReference>
<dbReference type="InterPro" id="IPR017871">
    <property type="entry name" value="ABC_transporter-like_CS"/>
</dbReference>
<evidence type="ECO:0000259" key="7">
    <source>
        <dbReference type="PROSITE" id="PS50893"/>
    </source>
</evidence>
<dbReference type="GeneID" id="15332862"/>
<dbReference type="InterPro" id="IPR005895">
    <property type="entry name" value="ABC_transptr_haem_export_CcmA"/>
</dbReference>
<keyword evidence="4 8" id="KW-0067">ATP-binding</keyword>
<dbReference type="InterPro" id="IPR003593">
    <property type="entry name" value="AAA+_ATPase"/>
</dbReference>
<dbReference type="GO" id="GO:0005524">
    <property type="term" value="F:ATP binding"/>
    <property type="evidence" value="ECO:0007669"/>
    <property type="project" value="UniProtKB-KW"/>
</dbReference>
<dbReference type="RefSeq" id="YP_007890511.1">
    <property type="nucleotide sequence ID" value="NC_021124.1"/>
</dbReference>
<keyword evidence="5" id="KW-1278">Translocase</keyword>
<evidence type="ECO:0000256" key="3">
    <source>
        <dbReference type="ARBA" id="ARBA00022748"/>
    </source>
</evidence>
<keyword evidence="3" id="KW-0201">Cytochrome c-type biogenesis</keyword>
<keyword evidence="1" id="KW-0813">Transport</keyword>
<dbReference type="GO" id="GO:0016887">
    <property type="term" value="F:ATP hydrolysis activity"/>
    <property type="evidence" value="ECO:0007669"/>
    <property type="project" value="InterPro"/>
</dbReference>
<evidence type="ECO:0000256" key="5">
    <source>
        <dbReference type="ARBA" id="ARBA00022967"/>
    </source>
</evidence>